<evidence type="ECO:0000313" key="8">
    <source>
        <dbReference type="Proteomes" id="UP001256673"/>
    </source>
</evidence>
<dbReference type="PANTHER" id="PTHR30346:SF0">
    <property type="entry name" value="HCA OPERON TRANSCRIPTIONAL ACTIVATOR HCAR"/>
    <property type="match status" value="1"/>
</dbReference>
<protein>
    <submittedName>
        <fullName evidence="7">LysR family transcriptional regulator</fullName>
    </submittedName>
</protein>
<feature type="region of interest" description="Disordered" evidence="5">
    <location>
        <begin position="291"/>
        <end position="315"/>
    </location>
</feature>
<evidence type="ECO:0000256" key="5">
    <source>
        <dbReference type="SAM" id="MobiDB-lite"/>
    </source>
</evidence>
<dbReference type="Gene3D" id="1.10.10.10">
    <property type="entry name" value="Winged helix-like DNA-binding domain superfamily/Winged helix DNA-binding domain"/>
    <property type="match status" value="1"/>
</dbReference>
<dbReference type="Gene3D" id="3.40.190.10">
    <property type="entry name" value="Periplasmic binding protein-like II"/>
    <property type="match status" value="2"/>
</dbReference>
<dbReference type="SUPFAM" id="SSF46785">
    <property type="entry name" value="Winged helix' DNA-binding domain"/>
    <property type="match status" value="1"/>
</dbReference>
<sequence length="315" mass="34733">MDVPIHAIRSFCVLADELHFGRAAERLSITPPSLSQQISKLEQKLGVKLFERTPRKVELTGYGRDLLPLARRLRDDHDLIVTWGRSVQRDLAAPHLRVGVVAAGAGDLTTAAISTTLQKVPNARIEMRRLGFFDVAGDLDAGLVDVVFAPWPLRLAPRVRTEPLWREQRVLVVPHGHHLAGRESISILETTHETFVAASGGAPEVMDWWLVDPRPDGSRPLRGPTADSIEGLLELVAAGAGVNIAGESATRRYQREELAYVPIDDIEPATVVLCSLTDTRNPMVQVFRETASELTPSSAEQRIPNEARAQQRRTP</sequence>
<dbReference type="SUPFAM" id="SSF53850">
    <property type="entry name" value="Periplasmic binding protein-like II"/>
    <property type="match status" value="1"/>
</dbReference>
<proteinExistence type="inferred from homology"/>
<evidence type="ECO:0000256" key="1">
    <source>
        <dbReference type="ARBA" id="ARBA00009437"/>
    </source>
</evidence>
<dbReference type="PANTHER" id="PTHR30346">
    <property type="entry name" value="TRANSCRIPTIONAL DUAL REGULATOR HCAR-RELATED"/>
    <property type="match status" value="1"/>
</dbReference>
<name>A0ABU3RZ06_9MICO</name>
<accession>A0ABU3RZ06</accession>
<dbReference type="RefSeq" id="WP_316001870.1">
    <property type="nucleotide sequence ID" value="NZ_JAWDIU010000006.1"/>
</dbReference>
<organism evidence="7 8">
    <name type="scientific">Microbacterium algihabitans</name>
    <dbReference type="NCBI Taxonomy" id="3075992"/>
    <lineage>
        <taxon>Bacteria</taxon>
        <taxon>Bacillati</taxon>
        <taxon>Actinomycetota</taxon>
        <taxon>Actinomycetes</taxon>
        <taxon>Micrococcales</taxon>
        <taxon>Microbacteriaceae</taxon>
        <taxon>Microbacterium</taxon>
    </lineage>
</organism>
<dbReference type="CDD" id="cd08414">
    <property type="entry name" value="PBP2_LTTR_aromatics_like"/>
    <property type="match status" value="1"/>
</dbReference>
<comment type="caution">
    <text evidence="7">The sequence shown here is derived from an EMBL/GenBank/DDBJ whole genome shotgun (WGS) entry which is preliminary data.</text>
</comment>
<evidence type="ECO:0000259" key="6">
    <source>
        <dbReference type="PROSITE" id="PS50931"/>
    </source>
</evidence>
<evidence type="ECO:0000256" key="3">
    <source>
        <dbReference type="ARBA" id="ARBA00023125"/>
    </source>
</evidence>
<dbReference type="Pfam" id="PF00126">
    <property type="entry name" value="HTH_1"/>
    <property type="match status" value="1"/>
</dbReference>
<dbReference type="Pfam" id="PF03466">
    <property type="entry name" value="LysR_substrate"/>
    <property type="match status" value="1"/>
</dbReference>
<evidence type="ECO:0000313" key="7">
    <source>
        <dbReference type="EMBL" id="MDU0328119.1"/>
    </source>
</evidence>
<evidence type="ECO:0000256" key="2">
    <source>
        <dbReference type="ARBA" id="ARBA00023015"/>
    </source>
</evidence>
<dbReference type="PRINTS" id="PR00039">
    <property type="entry name" value="HTHLYSR"/>
</dbReference>
<comment type="similarity">
    <text evidence="1">Belongs to the LysR transcriptional regulatory family.</text>
</comment>
<dbReference type="InterPro" id="IPR036390">
    <property type="entry name" value="WH_DNA-bd_sf"/>
</dbReference>
<feature type="domain" description="HTH lysR-type" evidence="6">
    <location>
        <begin position="1"/>
        <end position="60"/>
    </location>
</feature>
<keyword evidence="2" id="KW-0805">Transcription regulation</keyword>
<dbReference type="InterPro" id="IPR000847">
    <property type="entry name" value="LysR_HTH_N"/>
</dbReference>
<reference evidence="7 8" key="1">
    <citation type="submission" date="2023-09" db="EMBL/GenBank/DDBJ databases">
        <title>Microbacterium fusihabitans sp. nov., Microbacterium phycihabitans sp. nov., and Microbacterium cervinum sp. nov., isolated from dried seaweeds of beach.</title>
        <authorList>
            <person name="Lee S.D."/>
        </authorList>
    </citation>
    <scope>NUCLEOTIDE SEQUENCE [LARGE SCALE GENOMIC DNA]</scope>
    <source>
        <strain evidence="7 8">KSW2-21</strain>
    </source>
</reference>
<dbReference type="InterPro" id="IPR005119">
    <property type="entry name" value="LysR_subst-bd"/>
</dbReference>
<keyword evidence="8" id="KW-1185">Reference proteome</keyword>
<evidence type="ECO:0000256" key="4">
    <source>
        <dbReference type="ARBA" id="ARBA00023163"/>
    </source>
</evidence>
<dbReference type="EMBL" id="JAWDIU010000006">
    <property type="protein sequence ID" value="MDU0328119.1"/>
    <property type="molecule type" value="Genomic_DNA"/>
</dbReference>
<keyword evidence="4" id="KW-0804">Transcription</keyword>
<keyword evidence="3" id="KW-0238">DNA-binding</keyword>
<dbReference type="Proteomes" id="UP001256673">
    <property type="component" value="Unassembled WGS sequence"/>
</dbReference>
<gene>
    <name evidence="7" type="ORF">RWH43_15270</name>
</gene>
<dbReference type="PROSITE" id="PS50931">
    <property type="entry name" value="HTH_LYSR"/>
    <property type="match status" value="1"/>
</dbReference>
<dbReference type="InterPro" id="IPR036388">
    <property type="entry name" value="WH-like_DNA-bd_sf"/>
</dbReference>